<name>A0A2A3EAX9_APICC</name>
<dbReference type="EMBL" id="KZ288311">
    <property type="protein sequence ID" value="PBC28452.1"/>
    <property type="molecule type" value="Genomic_DNA"/>
</dbReference>
<reference evidence="2 3" key="1">
    <citation type="submission" date="2014-07" db="EMBL/GenBank/DDBJ databases">
        <title>Genomic and transcriptomic analysis on Apis cerana provide comprehensive insights into honey bee biology.</title>
        <authorList>
            <person name="Diao Q."/>
            <person name="Sun L."/>
            <person name="Zheng H."/>
            <person name="Zheng H."/>
            <person name="Xu S."/>
            <person name="Wang S."/>
            <person name="Zeng Z."/>
            <person name="Hu F."/>
            <person name="Su S."/>
            <person name="Wu J."/>
        </authorList>
    </citation>
    <scope>NUCLEOTIDE SEQUENCE [LARGE SCALE GENOMIC DNA]</scope>
    <source>
        <tissue evidence="2">Pupae without intestine</tissue>
    </source>
</reference>
<feature type="region of interest" description="Disordered" evidence="1">
    <location>
        <begin position="1"/>
        <end position="26"/>
    </location>
</feature>
<gene>
    <name evidence="2" type="ORF">APICC_06721</name>
</gene>
<protein>
    <submittedName>
        <fullName evidence="2">5'-AMP-activated protein kinase subunit gamma-2</fullName>
    </submittedName>
</protein>
<accession>A0A2A3EAX9</accession>
<evidence type="ECO:0000313" key="3">
    <source>
        <dbReference type="Proteomes" id="UP000242457"/>
    </source>
</evidence>
<proteinExistence type="predicted"/>
<keyword evidence="2" id="KW-0418">Kinase</keyword>
<dbReference type="Proteomes" id="UP000242457">
    <property type="component" value="Unassembled WGS sequence"/>
</dbReference>
<feature type="compositionally biased region" description="Polar residues" evidence="1">
    <location>
        <begin position="8"/>
        <end position="26"/>
    </location>
</feature>
<sequence length="86" mass="9486">MVFRRQTSEPTGSVTKSPSIAHSTSSSGILSNWYTKITTNVKKRQPFSPKSLLKKALLPVVDPFLEKVSLSDLGKDNAVNRIRGKN</sequence>
<evidence type="ECO:0000256" key="1">
    <source>
        <dbReference type="SAM" id="MobiDB-lite"/>
    </source>
</evidence>
<evidence type="ECO:0000313" key="2">
    <source>
        <dbReference type="EMBL" id="PBC28452.1"/>
    </source>
</evidence>
<dbReference type="GO" id="GO:0016301">
    <property type="term" value="F:kinase activity"/>
    <property type="evidence" value="ECO:0007669"/>
    <property type="project" value="UniProtKB-KW"/>
</dbReference>
<dbReference type="OrthoDB" id="7615778at2759"/>
<keyword evidence="3" id="KW-1185">Reference proteome</keyword>
<dbReference type="AlphaFoldDB" id="A0A2A3EAX9"/>
<organism evidence="2 3">
    <name type="scientific">Apis cerana cerana</name>
    <name type="common">Oriental honeybee</name>
    <dbReference type="NCBI Taxonomy" id="94128"/>
    <lineage>
        <taxon>Eukaryota</taxon>
        <taxon>Metazoa</taxon>
        <taxon>Ecdysozoa</taxon>
        <taxon>Arthropoda</taxon>
        <taxon>Hexapoda</taxon>
        <taxon>Insecta</taxon>
        <taxon>Pterygota</taxon>
        <taxon>Neoptera</taxon>
        <taxon>Endopterygota</taxon>
        <taxon>Hymenoptera</taxon>
        <taxon>Apocrita</taxon>
        <taxon>Aculeata</taxon>
        <taxon>Apoidea</taxon>
        <taxon>Anthophila</taxon>
        <taxon>Apidae</taxon>
        <taxon>Apis</taxon>
    </lineage>
</organism>
<keyword evidence="2" id="KW-0808">Transferase</keyword>